<reference evidence="1" key="1">
    <citation type="journal article" date="2020" name="Stud. Mycol.">
        <title>101 Dothideomycetes genomes: a test case for predicting lifestyles and emergence of pathogens.</title>
        <authorList>
            <person name="Haridas S."/>
            <person name="Albert R."/>
            <person name="Binder M."/>
            <person name="Bloem J."/>
            <person name="Labutti K."/>
            <person name="Salamov A."/>
            <person name="Andreopoulos B."/>
            <person name="Baker S."/>
            <person name="Barry K."/>
            <person name="Bills G."/>
            <person name="Bluhm B."/>
            <person name="Cannon C."/>
            <person name="Castanera R."/>
            <person name="Culley D."/>
            <person name="Daum C."/>
            <person name="Ezra D."/>
            <person name="Gonzalez J."/>
            <person name="Henrissat B."/>
            <person name="Kuo A."/>
            <person name="Liang C."/>
            <person name="Lipzen A."/>
            <person name="Lutzoni F."/>
            <person name="Magnuson J."/>
            <person name="Mondo S."/>
            <person name="Nolan M."/>
            <person name="Ohm R."/>
            <person name="Pangilinan J."/>
            <person name="Park H.-J."/>
            <person name="Ramirez L."/>
            <person name="Alfaro M."/>
            <person name="Sun H."/>
            <person name="Tritt A."/>
            <person name="Yoshinaga Y."/>
            <person name="Zwiers L.-H."/>
            <person name="Turgeon B."/>
            <person name="Goodwin S."/>
            <person name="Spatafora J."/>
            <person name="Crous P."/>
            <person name="Grigoriev I."/>
        </authorList>
    </citation>
    <scope>NUCLEOTIDE SEQUENCE</scope>
    <source>
        <strain evidence="1">CBS 122368</strain>
    </source>
</reference>
<dbReference type="EMBL" id="ML987198">
    <property type="protein sequence ID" value="KAF2246974.1"/>
    <property type="molecule type" value="Genomic_DNA"/>
</dbReference>
<gene>
    <name evidence="1" type="ORF">BU26DRAFT_56638</name>
</gene>
<evidence type="ECO:0000313" key="1">
    <source>
        <dbReference type="EMBL" id="KAF2246974.1"/>
    </source>
</evidence>
<accession>A0A6A6I8T6</accession>
<evidence type="ECO:0008006" key="3">
    <source>
        <dbReference type="Google" id="ProtNLM"/>
    </source>
</evidence>
<name>A0A6A6I8T6_9PLEO</name>
<dbReference type="Proteomes" id="UP000800094">
    <property type="component" value="Unassembled WGS sequence"/>
</dbReference>
<proteinExistence type="predicted"/>
<dbReference type="PANTHER" id="PTHR43040:SF1">
    <property type="entry name" value="RIBONUCLEASE D"/>
    <property type="match status" value="1"/>
</dbReference>
<dbReference type="GeneID" id="54586843"/>
<sequence length="269" mass="30305">MASTTPTISVERISIPRALPAFMHSLFGLPNDPASLYLSVDSDSLIIYAEPASTVNIVDLSQLNGALRQGDESALALKSFLETGTTIKVFFDARNPARTLFNRCGIKLAIETCTKQAYIHEVQMMEVALRRRDTDHEWLAGFDKCIRRDSGLGANKLMPSSSDRDVEFDKRILHLPFLWKKYHDQLAKGRAGSGMLFWVAKIREATQKRLEESRGENHGRCNANGARSGWDKDSIEEWRDSWNEDVLMDANTGGEWMGGAEHWAKFRVL</sequence>
<dbReference type="RefSeq" id="XP_033681978.1">
    <property type="nucleotide sequence ID" value="XM_033833513.1"/>
</dbReference>
<dbReference type="OrthoDB" id="26838at2759"/>
<evidence type="ECO:0000313" key="2">
    <source>
        <dbReference type="Proteomes" id="UP000800094"/>
    </source>
</evidence>
<protein>
    <recommendedName>
        <fullName evidence="3">3'-5' exonuclease domain-containing protein</fullName>
    </recommendedName>
</protein>
<organism evidence="1 2">
    <name type="scientific">Trematosphaeria pertusa</name>
    <dbReference type="NCBI Taxonomy" id="390896"/>
    <lineage>
        <taxon>Eukaryota</taxon>
        <taxon>Fungi</taxon>
        <taxon>Dikarya</taxon>
        <taxon>Ascomycota</taxon>
        <taxon>Pezizomycotina</taxon>
        <taxon>Dothideomycetes</taxon>
        <taxon>Pleosporomycetidae</taxon>
        <taxon>Pleosporales</taxon>
        <taxon>Massarineae</taxon>
        <taxon>Trematosphaeriaceae</taxon>
        <taxon>Trematosphaeria</taxon>
    </lineage>
</organism>
<dbReference type="AlphaFoldDB" id="A0A6A6I8T6"/>
<keyword evidence="2" id="KW-1185">Reference proteome</keyword>
<dbReference type="PANTHER" id="PTHR43040">
    <property type="entry name" value="RIBONUCLEASE D"/>
    <property type="match status" value="1"/>
</dbReference>